<sequence length="213" mass="23248">MSQVLQAYNNLDAKEPYYDGKPRNLEVKFTSWSKRHLRITDDSISGPLVYTADIHTRKPNIVFQSTSTSQVPATVTFHTWSSAVDMSIDGDTTTSRTTRLLKNDREFESRGLGGRTLKWRRRSILSFTNDFECVDAWSGKVLATFYSHRGISMTRAGRFEISGPEVLRSKRVTDEVIVSGLAHVYLEYVARSSAAGASAGAAGAGAGAGGGGC</sequence>
<reference evidence="2" key="1">
    <citation type="journal article" date="2017" name="Genome Biol.">
        <title>Comparative genomics reveals high biological diversity and specific adaptations in the industrially and medically important fungal genus Aspergillus.</title>
        <authorList>
            <person name="de Vries R.P."/>
            <person name="Riley R."/>
            <person name="Wiebenga A."/>
            <person name="Aguilar-Osorio G."/>
            <person name="Amillis S."/>
            <person name="Uchima C.A."/>
            <person name="Anderluh G."/>
            <person name="Asadollahi M."/>
            <person name="Askin M."/>
            <person name="Barry K."/>
            <person name="Battaglia E."/>
            <person name="Bayram O."/>
            <person name="Benocci T."/>
            <person name="Braus-Stromeyer S.A."/>
            <person name="Caldana C."/>
            <person name="Canovas D."/>
            <person name="Cerqueira G.C."/>
            <person name="Chen F."/>
            <person name="Chen W."/>
            <person name="Choi C."/>
            <person name="Clum A."/>
            <person name="Dos Santos R.A."/>
            <person name="Damasio A.R."/>
            <person name="Diallinas G."/>
            <person name="Emri T."/>
            <person name="Fekete E."/>
            <person name="Flipphi M."/>
            <person name="Freyberg S."/>
            <person name="Gallo A."/>
            <person name="Gournas C."/>
            <person name="Habgood R."/>
            <person name="Hainaut M."/>
            <person name="Harispe M.L."/>
            <person name="Henrissat B."/>
            <person name="Hilden K.S."/>
            <person name="Hope R."/>
            <person name="Hossain A."/>
            <person name="Karabika E."/>
            <person name="Karaffa L."/>
            <person name="Karanyi Z."/>
            <person name="Krasevec N."/>
            <person name="Kuo A."/>
            <person name="Kusch H."/>
            <person name="LaButti K."/>
            <person name="Lagendijk E.L."/>
            <person name="Lapidus A."/>
            <person name="Levasseur A."/>
            <person name="Lindquist E."/>
            <person name="Lipzen A."/>
            <person name="Logrieco A.F."/>
            <person name="MacCabe A."/>
            <person name="Maekelae M.R."/>
            <person name="Malavazi I."/>
            <person name="Melin P."/>
            <person name="Meyer V."/>
            <person name="Mielnichuk N."/>
            <person name="Miskei M."/>
            <person name="Molnar A.P."/>
            <person name="Mule G."/>
            <person name="Ngan C.Y."/>
            <person name="Orejas M."/>
            <person name="Orosz E."/>
            <person name="Ouedraogo J.P."/>
            <person name="Overkamp K.M."/>
            <person name="Park H.-S."/>
            <person name="Perrone G."/>
            <person name="Piumi F."/>
            <person name="Punt P.J."/>
            <person name="Ram A.F."/>
            <person name="Ramon A."/>
            <person name="Rauscher S."/>
            <person name="Record E."/>
            <person name="Riano-Pachon D.M."/>
            <person name="Robert V."/>
            <person name="Roehrig J."/>
            <person name="Ruller R."/>
            <person name="Salamov A."/>
            <person name="Salih N.S."/>
            <person name="Samson R.A."/>
            <person name="Sandor E."/>
            <person name="Sanguinetti M."/>
            <person name="Schuetze T."/>
            <person name="Sepcic K."/>
            <person name="Shelest E."/>
            <person name="Sherlock G."/>
            <person name="Sophianopoulou V."/>
            <person name="Squina F.M."/>
            <person name="Sun H."/>
            <person name="Susca A."/>
            <person name="Todd R.B."/>
            <person name="Tsang A."/>
            <person name="Unkles S.E."/>
            <person name="van de Wiele N."/>
            <person name="van Rossen-Uffink D."/>
            <person name="Oliveira J.V."/>
            <person name="Vesth T.C."/>
            <person name="Visser J."/>
            <person name="Yu J.-H."/>
            <person name="Zhou M."/>
            <person name="Andersen M.R."/>
            <person name="Archer D.B."/>
            <person name="Baker S.E."/>
            <person name="Benoit I."/>
            <person name="Brakhage A.A."/>
            <person name="Braus G.H."/>
            <person name="Fischer R."/>
            <person name="Frisvad J.C."/>
            <person name="Goldman G.H."/>
            <person name="Houbraken J."/>
            <person name="Oakley B."/>
            <person name="Pocsi I."/>
            <person name="Scazzocchio C."/>
            <person name="Seiboth B."/>
            <person name="vanKuyk P.A."/>
            <person name="Wortman J."/>
            <person name="Dyer P.S."/>
            <person name="Grigoriev I.V."/>
        </authorList>
    </citation>
    <scope>NUCLEOTIDE SEQUENCE [LARGE SCALE GENOMIC DNA]</scope>
    <source>
        <strain evidence="2">CBS 593.65</strain>
    </source>
</reference>
<dbReference type="RefSeq" id="XP_040698371.1">
    <property type="nucleotide sequence ID" value="XM_040845318.1"/>
</dbReference>
<keyword evidence="2" id="KW-1185">Reference proteome</keyword>
<protein>
    <submittedName>
        <fullName evidence="1">Uncharacterized protein</fullName>
    </submittedName>
</protein>
<gene>
    <name evidence="1" type="ORF">ASPSYDRAFT_35259</name>
</gene>
<name>A0A1L9T591_9EURO</name>
<dbReference type="VEuPathDB" id="FungiDB:ASPSYDRAFT_35259"/>
<dbReference type="AlphaFoldDB" id="A0A1L9T591"/>
<proteinExistence type="predicted"/>
<organism evidence="1 2">
    <name type="scientific">Aspergillus sydowii CBS 593.65</name>
    <dbReference type="NCBI Taxonomy" id="1036612"/>
    <lineage>
        <taxon>Eukaryota</taxon>
        <taxon>Fungi</taxon>
        <taxon>Dikarya</taxon>
        <taxon>Ascomycota</taxon>
        <taxon>Pezizomycotina</taxon>
        <taxon>Eurotiomycetes</taxon>
        <taxon>Eurotiomycetidae</taxon>
        <taxon>Eurotiales</taxon>
        <taxon>Aspergillaceae</taxon>
        <taxon>Aspergillus</taxon>
        <taxon>Aspergillus subgen. Nidulantes</taxon>
    </lineage>
</organism>
<evidence type="ECO:0000313" key="1">
    <source>
        <dbReference type="EMBL" id="OJJ54565.1"/>
    </source>
</evidence>
<accession>A0A1L9T591</accession>
<dbReference type="OrthoDB" id="4725912at2759"/>
<dbReference type="Proteomes" id="UP000184356">
    <property type="component" value="Unassembled WGS sequence"/>
</dbReference>
<evidence type="ECO:0000313" key="2">
    <source>
        <dbReference type="Proteomes" id="UP000184356"/>
    </source>
</evidence>
<dbReference type="EMBL" id="KV878594">
    <property type="protein sequence ID" value="OJJ54565.1"/>
    <property type="molecule type" value="Genomic_DNA"/>
</dbReference>
<dbReference type="GeneID" id="63761391"/>